<keyword evidence="1" id="KW-0472">Membrane</keyword>
<reference evidence="3" key="1">
    <citation type="journal article" date="2019" name="Int. J. Syst. Evol. Microbiol.">
        <title>The Global Catalogue of Microorganisms (GCM) 10K type strain sequencing project: providing services to taxonomists for standard genome sequencing and annotation.</title>
        <authorList>
            <consortium name="The Broad Institute Genomics Platform"/>
            <consortium name="The Broad Institute Genome Sequencing Center for Infectious Disease"/>
            <person name="Wu L."/>
            <person name="Ma J."/>
        </authorList>
    </citation>
    <scope>NUCLEOTIDE SEQUENCE [LARGE SCALE GENOMIC DNA]</scope>
    <source>
        <strain evidence="3">JCM 16603</strain>
    </source>
</reference>
<gene>
    <name evidence="2" type="ORF">GCM10022211_19030</name>
</gene>
<evidence type="ECO:0000313" key="2">
    <source>
        <dbReference type="EMBL" id="GAA4006443.1"/>
    </source>
</evidence>
<evidence type="ECO:0000256" key="1">
    <source>
        <dbReference type="SAM" id="Phobius"/>
    </source>
</evidence>
<evidence type="ECO:0000313" key="3">
    <source>
        <dbReference type="Proteomes" id="UP001501310"/>
    </source>
</evidence>
<comment type="caution">
    <text evidence="2">The sequence shown here is derived from an EMBL/GenBank/DDBJ whole genome shotgun (WGS) entry which is preliminary data.</text>
</comment>
<feature type="transmembrane region" description="Helical" evidence="1">
    <location>
        <begin position="6"/>
        <end position="26"/>
    </location>
</feature>
<keyword evidence="1" id="KW-1133">Transmembrane helix</keyword>
<name>A0ABP7S4Q3_9SPHN</name>
<dbReference type="EMBL" id="BAAAZD010000002">
    <property type="protein sequence ID" value="GAA4006443.1"/>
    <property type="molecule type" value="Genomic_DNA"/>
</dbReference>
<organism evidence="2 3">
    <name type="scientific">Sphingomonas humi</name>
    <dbReference type="NCBI Taxonomy" id="335630"/>
    <lineage>
        <taxon>Bacteria</taxon>
        <taxon>Pseudomonadati</taxon>
        <taxon>Pseudomonadota</taxon>
        <taxon>Alphaproteobacteria</taxon>
        <taxon>Sphingomonadales</taxon>
        <taxon>Sphingomonadaceae</taxon>
        <taxon>Sphingomonas</taxon>
    </lineage>
</organism>
<evidence type="ECO:0008006" key="4">
    <source>
        <dbReference type="Google" id="ProtNLM"/>
    </source>
</evidence>
<dbReference type="Proteomes" id="UP001501310">
    <property type="component" value="Unassembled WGS sequence"/>
</dbReference>
<dbReference type="RefSeq" id="WP_344710032.1">
    <property type="nucleotide sequence ID" value="NZ_BAAAZD010000002.1"/>
</dbReference>
<sequence>MSIGSGLAVYFLIFVFTAFLMLPFGMRTDEEVGAAKVAGQAESAPHRFDLQRHLIRAGLVSAALFVLFYANWTQGWITAEDLDFYS</sequence>
<keyword evidence="3" id="KW-1185">Reference proteome</keyword>
<keyword evidence="1" id="KW-0812">Transmembrane</keyword>
<accession>A0ABP7S4Q3</accession>
<proteinExistence type="predicted"/>
<dbReference type="InterPro" id="IPR009935">
    <property type="entry name" value="DUF1467"/>
</dbReference>
<dbReference type="Pfam" id="PF07330">
    <property type="entry name" value="DUF1467"/>
    <property type="match status" value="1"/>
</dbReference>
<protein>
    <recommendedName>
        <fullName evidence="4">DUF1467 family protein</fullName>
    </recommendedName>
</protein>
<feature type="transmembrane region" description="Helical" evidence="1">
    <location>
        <begin position="54"/>
        <end position="72"/>
    </location>
</feature>